<comment type="caution">
    <text evidence="10">The sequence shown here is derived from an EMBL/GenBank/DDBJ whole genome shotgun (WGS) entry which is preliminary data.</text>
</comment>
<evidence type="ECO:0000256" key="4">
    <source>
        <dbReference type="ARBA" id="ARBA00022786"/>
    </source>
</evidence>
<keyword evidence="3" id="KW-0547">Nucleotide-binding</keyword>
<dbReference type="GO" id="GO:0005524">
    <property type="term" value="F:ATP binding"/>
    <property type="evidence" value="ECO:0007669"/>
    <property type="project" value="UniProtKB-KW"/>
</dbReference>
<dbReference type="FunFam" id="3.10.110.10:FF:000060">
    <property type="entry name" value="Ubiquitin conjugating enzyme (UbcB)"/>
    <property type="match status" value="1"/>
</dbReference>
<dbReference type="Proteomes" id="UP000695562">
    <property type="component" value="Unassembled WGS sequence"/>
</dbReference>
<evidence type="ECO:0000256" key="1">
    <source>
        <dbReference type="ARBA" id="ARBA00012486"/>
    </source>
</evidence>
<dbReference type="InterPro" id="IPR016135">
    <property type="entry name" value="UBQ-conjugating_enzyme/RWD"/>
</dbReference>
<proteinExistence type="predicted"/>
<evidence type="ECO:0000256" key="5">
    <source>
        <dbReference type="ARBA" id="ARBA00022840"/>
    </source>
</evidence>
<name>A0A8J4V2Z2_9MYCE</name>
<dbReference type="InterPro" id="IPR002035">
    <property type="entry name" value="VWF_A"/>
</dbReference>
<evidence type="ECO:0000313" key="10">
    <source>
        <dbReference type="EMBL" id="KAF2072077.1"/>
    </source>
</evidence>
<evidence type="ECO:0000256" key="3">
    <source>
        <dbReference type="ARBA" id="ARBA00022741"/>
    </source>
</evidence>
<feature type="compositionally biased region" description="Polar residues" evidence="7">
    <location>
        <begin position="107"/>
        <end position="125"/>
    </location>
</feature>
<dbReference type="EC" id="2.3.2.23" evidence="1"/>
<dbReference type="Pfam" id="PF13519">
    <property type="entry name" value="VWA_2"/>
    <property type="match status" value="1"/>
</dbReference>
<reference evidence="10" key="1">
    <citation type="submission" date="2020-01" db="EMBL/GenBank/DDBJ databases">
        <title>Development of genomics and gene disruption for Polysphondylium violaceum indicates a role for the polyketide synthase stlB in stalk morphogenesis.</title>
        <authorList>
            <person name="Narita B."/>
            <person name="Kawabe Y."/>
            <person name="Kin K."/>
            <person name="Saito T."/>
            <person name="Gibbs R."/>
            <person name="Kuspa A."/>
            <person name="Muzny D."/>
            <person name="Queller D."/>
            <person name="Richards S."/>
            <person name="Strassman J."/>
            <person name="Sucgang R."/>
            <person name="Worley K."/>
            <person name="Schaap P."/>
        </authorList>
    </citation>
    <scope>NUCLEOTIDE SEQUENCE</scope>
    <source>
        <strain evidence="10">QSvi11</strain>
    </source>
</reference>
<dbReference type="Gene3D" id="3.40.50.410">
    <property type="entry name" value="von Willebrand factor, type A domain"/>
    <property type="match status" value="1"/>
</dbReference>
<organism evidence="10 11">
    <name type="scientific">Polysphondylium violaceum</name>
    <dbReference type="NCBI Taxonomy" id="133409"/>
    <lineage>
        <taxon>Eukaryota</taxon>
        <taxon>Amoebozoa</taxon>
        <taxon>Evosea</taxon>
        <taxon>Eumycetozoa</taxon>
        <taxon>Dictyostelia</taxon>
        <taxon>Dictyosteliales</taxon>
        <taxon>Dictyosteliaceae</taxon>
        <taxon>Polysphondylium</taxon>
    </lineage>
</organism>
<gene>
    <name evidence="10" type="ORF">CYY_006597</name>
</gene>
<feature type="domain" description="UBC core" evidence="8">
    <location>
        <begin position="411"/>
        <end position="557"/>
    </location>
</feature>
<accession>A0A8J4V2Z2</accession>
<dbReference type="SUPFAM" id="SSF53300">
    <property type="entry name" value="vWA-like"/>
    <property type="match status" value="1"/>
</dbReference>
<evidence type="ECO:0000256" key="6">
    <source>
        <dbReference type="PROSITE-ProRule" id="PRU10133"/>
    </source>
</evidence>
<dbReference type="PROSITE" id="PS50234">
    <property type="entry name" value="VWFA"/>
    <property type="match status" value="1"/>
</dbReference>
<dbReference type="PROSITE" id="PS50127">
    <property type="entry name" value="UBC_2"/>
    <property type="match status" value="1"/>
</dbReference>
<keyword evidence="4" id="KW-0833">Ubl conjugation pathway</keyword>
<feature type="region of interest" description="Disordered" evidence="7">
    <location>
        <begin position="74"/>
        <end position="145"/>
    </location>
</feature>
<feature type="compositionally biased region" description="Low complexity" evidence="7">
    <location>
        <begin position="76"/>
        <end position="106"/>
    </location>
</feature>
<dbReference type="PROSITE" id="PS00183">
    <property type="entry name" value="UBC_1"/>
    <property type="match status" value="1"/>
</dbReference>
<sequence>MPIYVNIPSLNKKIGVPFKKDLLLSDFLKEILKRVQLPNESQLKLQHNNADLYEGDSLADLGLTENDELTLLYQDNSNSNNNNNNNTAPSIPPITTTPTTNTVPATRSLSPPSSPRDNNNQNSGNIGMINKKDDDKEQQGPVQGLDLDKMVIKEDVPNYIKQIDTIVLDLSGSMKSLAFSNDIMTRIEYAQVLFQTFIDKYVQHECSVVVGLVTFGSMITNTFSITKNFDHFSDELGRVDANQGSTRLYEAILFAAQQIVAYKKCPNVQLAPDDQLTCRIFCLTDGEDNSGFSPYTTFQYLSQHKIVLDSIPIGTAGAKLSSLSKATGGTCFFANSAEAGVSLFEREALLTPTVRDKFVPFPVAITSEAQFNGVQGERVETIERAVNPILKANFSAKVDLAKVTSTSGSSSASKRVLSEYTKFMSNPPTGFTAFASENDIKFWKVIFSGIQGTPYENGHWVISVAFPDDYPFKPPKVRFETKIYHCNISNDGAICLDILKDQWTPSLTTDKLMVSIGALLTDPNPNDPLDVVKAGTYRDSQMEYWRQVREWTRIHAGISFNDLAAAHNLK</sequence>
<evidence type="ECO:0000313" key="11">
    <source>
        <dbReference type="Proteomes" id="UP000695562"/>
    </source>
</evidence>
<feature type="domain" description="VWFA" evidence="9">
    <location>
        <begin position="165"/>
        <end position="354"/>
    </location>
</feature>
<evidence type="ECO:0000256" key="7">
    <source>
        <dbReference type="SAM" id="MobiDB-lite"/>
    </source>
</evidence>
<dbReference type="InterPro" id="IPR023313">
    <property type="entry name" value="UBQ-conjugating_AS"/>
</dbReference>
<dbReference type="AlphaFoldDB" id="A0A8J4V2Z2"/>
<dbReference type="SMART" id="SM00212">
    <property type="entry name" value="UBCc"/>
    <property type="match status" value="1"/>
</dbReference>
<evidence type="ECO:0000256" key="2">
    <source>
        <dbReference type="ARBA" id="ARBA00022679"/>
    </source>
</evidence>
<keyword evidence="11" id="KW-1185">Reference proteome</keyword>
<dbReference type="Gene3D" id="3.10.110.10">
    <property type="entry name" value="Ubiquitin Conjugating Enzyme"/>
    <property type="match status" value="1"/>
</dbReference>
<dbReference type="InterPro" id="IPR036465">
    <property type="entry name" value="vWFA_dom_sf"/>
</dbReference>
<dbReference type="InterPro" id="IPR029071">
    <property type="entry name" value="Ubiquitin-like_domsf"/>
</dbReference>
<dbReference type="PANTHER" id="PTHR24068">
    <property type="entry name" value="UBIQUITIN-CONJUGATING ENZYME E2"/>
    <property type="match status" value="1"/>
</dbReference>
<feature type="active site" description="Glycyl thioester intermediate" evidence="6">
    <location>
        <position position="495"/>
    </location>
</feature>
<dbReference type="SUPFAM" id="SSF54236">
    <property type="entry name" value="Ubiquitin-like"/>
    <property type="match status" value="1"/>
</dbReference>
<dbReference type="CDD" id="cd00198">
    <property type="entry name" value="vWFA"/>
    <property type="match status" value="1"/>
</dbReference>
<dbReference type="SUPFAM" id="SSF54495">
    <property type="entry name" value="UBC-like"/>
    <property type="match status" value="1"/>
</dbReference>
<evidence type="ECO:0000259" key="9">
    <source>
        <dbReference type="PROSITE" id="PS50234"/>
    </source>
</evidence>
<keyword evidence="2" id="KW-0808">Transferase</keyword>
<evidence type="ECO:0000259" key="8">
    <source>
        <dbReference type="PROSITE" id="PS50127"/>
    </source>
</evidence>
<protein>
    <recommendedName>
        <fullName evidence="1">E2 ubiquitin-conjugating enzyme</fullName>
        <ecNumber evidence="1">2.3.2.23</ecNumber>
    </recommendedName>
</protein>
<dbReference type="EMBL" id="AJWJ01000312">
    <property type="protein sequence ID" value="KAF2072077.1"/>
    <property type="molecule type" value="Genomic_DNA"/>
</dbReference>
<dbReference type="GO" id="GO:0061631">
    <property type="term" value="F:ubiquitin conjugating enzyme activity"/>
    <property type="evidence" value="ECO:0007669"/>
    <property type="project" value="UniProtKB-EC"/>
</dbReference>
<dbReference type="OrthoDB" id="17829at2759"/>
<keyword evidence="5" id="KW-0067">ATP-binding</keyword>
<dbReference type="Pfam" id="PF00179">
    <property type="entry name" value="UQ_con"/>
    <property type="match status" value="1"/>
</dbReference>
<dbReference type="InterPro" id="IPR000608">
    <property type="entry name" value="UBC"/>
</dbReference>